<proteinExistence type="predicted"/>
<accession>A0ABU1TWL2</accession>
<sequence length="82" mass="9446">MSVYDQINSCCKRIENADTKAEILSEVDKLDNFASYLNDSKAKQLHIYCDNIRKLNVDIKAETINQAHEIRNLFQINSKAAR</sequence>
<gene>
    <name evidence="1" type="ORF">J2X07_000568</name>
</gene>
<dbReference type="Proteomes" id="UP001258181">
    <property type="component" value="Unassembled WGS sequence"/>
</dbReference>
<protein>
    <submittedName>
        <fullName evidence="1">Uncharacterized protein</fullName>
    </submittedName>
</protein>
<evidence type="ECO:0000313" key="1">
    <source>
        <dbReference type="EMBL" id="MDR7071593.1"/>
    </source>
</evidence>
<reference evidence="1 2" key="1">
    <citation type="submission" date="2023-07" db="EMBL/GenBank/DDBJ databases">
        <title>Sorghum-associated microbial communities from plants grown in Nebraska, USA.</title>
        <authorList>
            <person name="Schachtman D."/>
        </authorList>
    </citation>
    <scope>NUCLEOTIDE SEQUENCE [LARGE SCALE GENOMIC DNA]</scope>
    <source>
        <strain evidence="1 2">BE211</strain>
    </source>
</reference>
<name>A0ABU1TWL2_9BACL</name>
<comment type="caution">
    <text evidence="1">The sequence shown here is derived from an EMBL/GenBank/DDBJ whole genome shotgun (WGS) entry which is preliminary data.</text>
</comment>
<keyword evidence="2" id="KW-1185">Reference proteome</keyword>
<organism evidence="1 2">
    <name type="scientific">Fictibacillus barbaricus</name>
    <dbReference type="NCBI Taxonomy" id="182136"/>
    <lineage>
        <taxon>Bacteria</taxon>
        <taxon>Bacillati</taxon>
        <taxon>Bacillota</taxon>
        <taxon>Bacilli</taxon>
        <taxon>Bacillales</taxon>
        <taxon>Fictibacillaceae</taxon>
        <taxon>Fictibacillus</taxon>
    </lineage>
</organism>
<dbReference type="RefSeq" id="WP_310256203.1">
    <property type="nucleotide sequence ID" value="NZ_JAVDWA010000001.1"/>
</dbReference>
<dbReference type="EMBL" id="JAVDWA010000001">
    <property type="protein sequence ID" value="MDR7071593.1"/>
    <property type="molecule type" value="Genomic_DNA"/>
</dbReference>
<evidence type="ECO:0000313" key="2">
    <source>
        <dbReference type="Proteomes" id="UP001258181"/>
    </source>
</evidence>